<dbReference type="EMBL" id="HBUF01514475">
    <property type="protein sequence ID" value="CAG6747470.1"/>
    <property type="molecule type" value="Transcribed_RNA"/>
</dbReference>
<feature type="region of interest" description="Disordered" evidence="1">
    <location>
        <begin position="143"/>
        <end position="206"/>
    </location>
</feature>
<dbReference type="AlphaFoldDB" id="A0A8D8ZH15"/>
<organism evidence="3">
    <name type="scientific">Cacopsylla melanoneura</name>
    <dbReference type="NCBI Taxonomy" id="428564"/>
    <lineage>
        <taxon>Eukaryota</taxon>
        <taxon>Metazoa</taxon>
        <taxon>Ecdysozoa</taxon>
        <taxon>Arthropoda</taxon>
        <taxon>Hexapoda</taxon>
        <taxon>Insecta</taxon>
        <taxon>Pterygota</taxon>
        <taxon>Neoptera</taxon>
        <taxon>Paraneoptera</taxon>
        <taxon>Hemiptera</taxon>
        <taxon>Sternorrhyncha</taxon>
        <taxon>Psylloidea</taxon>
        <taxon>Psyllidae</taxon>
        <taxon>Psyllinae</taxon>
        <taxon>Cacopsylla</taxon>
    </lineage>
</organism>
<sequence length="206" mass="23788">MCVLHQCAILSCFLLFITTSMCRRFGEDPYRFKNIYYKPKATNKLNIILGNFLELHPTDPNVMKKAKSLEKFLFDLPDPSVNVGYRQMLREHRKQGEEMDFQMQREKNLMRERALQKIQSKAGDIADEGGKLLKQIMECRHNRPKLPDIPKSGEMNAKLSGLPKSEGLKPKLLGALKKRRPKAKLSELPSPQDEKNKLRDPPEKVL</sequence>
<accession>A0A8D8ZH15</accession>
<name>A0A8D8ZH15_9HEMI</name>
<protein>
    <submittedName>
        <fullName evidence="3">Uncharacterized protein</fullName>
    </submittedName>
</protein>
<reference evidence="3" key="1">
    <citation type="submission" date="2021-05" db="EMBL/GenBank/DDBJ databases">
        <authorList>
            <person name="Alioto T."/>
            <person name="Alioto T."/>
            <person name="Gomez Garrido J."/>
        </authorList>
    </citation>
    <scope>NUCLEOTIDE SEQUENCE</scope>
</reference>
<dbReference type="EMBL" id="HBUF01514474">
    <property type="protein sequence ID" value="CAG6747468.1"/>
    <property type="molecule type" value="Transcribed_RNA"/>
</dbReference>
<dbReference type="EMBL" id="HBUF01514476">
    <property type="protein sequence ID" value="CAG6747472.1"/>
    <property type="molecule type" value="Transcribed_RNA"/>
</dbReference>
<dbReference type="EMBL" id="HBUF01324278">
    <property type="protein sequence ID" value="CAG6695596.1"/>
    <property type="molecule type" value="Transcribed_RNA"/>
</dbReference>
<evidence type="ECO:0000256" key="1">
    <source>
        <dbReference type="SAM" id="MobiDB-lite"/>
    </source>
</evidence>
<proteinExistence type="predicted"/>
<keyword evidence="2" id="KW-0732">Signal</keyword>
<evidence type="ECO:0000313" key="3">
    <source>
        <dbReference type="EMBL" id="CAG6747470.1"/>
    </source>
</evidence>
<feature type="chain" id="PRO_5036262668" evidence="2">
    <location>
        <begin position="23"/>
        <end position="206"/>
    </location>
</feature>
<evidence type="ECO:0000256" key="2">
    <source>
        <dbReference type="SAM" id="SignalP"/>
    </source>
</evidence>
<feature type="compositionally biased region" description="Basic and acidic residues" evidence="1">
    <location>
        <begin position="192"/>
        <end position="206"/>
    </location>
</feature>
<feature type="signal peptide" evidence="2">
    <location>
        <begin position="1"/>
        <end position="22"/>
    </location>
</feature>